<evidence type="ECO:0000313" key="1">
    <source>
        <dbReference type="EMBL" id="TNV71124.1"/>
    </source>
</evidence>
<comment type="caution">
    <text evidence="1">The sequence shown here is derived from an EMBL/GenBank/DDBJ whole genome shotgun (WGS) entry which is preliminary data.</text>
</comment>
<evidence type="ECO:0000313" key="2">
    <source>
        <dbReference type="Proteomes" id="UP000785679"/>
    </source>
</evidence>
<dbReference type="Proteomes" id="UP000785679">
    <property type="component" value="Unassembled WGS sequence"/>
</dbReference>
<name>A0A8J8NA62_HALGN</name>
<organism evidence="1 2">
    <name type="scientific">Halteria grandinella</name>
    <dbReference type="NCBI Taxonomy" id="5974"/>
    <lineage>
        <taxon>Eukaryota</taxon>
        <taxon>Sar</taxon>
        <taxon>Alveolata</taxon>
        <taxon>Ciliophora</taxon>
        <taxon>Intramacronucleata</taxon>
        <taxon>Spirotrichea</taxon>
        <taxon>Stichotrichia</taxon>
        <taxon>Sporadotrichida</taxon>
        <taxon>Halteriidae</taxon>
        <taxon>Halteria</taxon>
    </lineage>
</organism>
<gene>
    <name evidence="1" type="ORF">FGO68_gene12985</name>
</gene>
<accession>A0A8J8NA62</accession>
<dbReference type="EMBL" id="RRYP01030575">
    <property type="protein sequence ID" value="TNV71124.1"/>
    <property type="molecule type" value="Genomic_DNA"/>
</dbReference>
<dbReference type="AlphaFoldDB" id="A0A8J8NA62"/>
<proteinExistence type="predicted"/>
<sequence>MEISLESNRAYYKMLKPQFQETKIMIKIKIFSPVKKISQILMHAGLTFNRIQSQIPQMSSLSNLRRHFVHQINILKLKVGNTSLFRQKKVG</sequence>
<keyword evidence="2" id="KW-1185">Reference proteome</keyword>
<reference evidence="1" key="1">
    <citation type="submission" date="2019-06" db="EMBL/GenBank/DDBJ databases">
        <authorList>
            <person name="Zheng W."/>
        </authorList>
    </citation>
    <scope>NUCLEOTIDE SEQUENCE</scope>
    <source>
        <strain evidence="1">QDHG01</strain>
    </source>
</reference>
<protein>
    <submittedName>
        <fullName evidence="1">Uncharacterized protein</fullName>
    </submittedName>
</protein>